<evidence type="ECO:0000256" key="8">
    <source>
        <dbReference type="SAM" id="SignalP"/>
    </source>
</evidence>
<dbReference type="GO" id="GO:0046872">
    <property type="term" value="F:metal ion binding"/>
    <property type="evidence" value="ECO:0007669"/>
    <property type="project" value="UniProtKB-KW"/>
</dbReference>
<dbReference type="GO" id="GO:0003676">
    <property type="term" value="F:nucleic acid binding"/>
    <property type="evidence" value="ECO:0007669"/>
    <property type="project" value="InterPro"/>
</dbReference>
<dbReference type="PANTHER" id="PTHR33607">
    <property type="entry name" value="ENDONUCLEASE-1"/>
    <property type="match status" value="1"/>
</dbReference>
<gene>
    <name evidence="9" type="ORF">VIBNISOn1_830020</name>
</gene>
<evidence type="ECO:0000256" key="3">
    <source>
        <dbReference type="ARBA" id="ARBA00022723"/>
    </source>
</evidence>
<sequence>MNNKGITFIVLAGCLLNSSASFAFGKYGHQVVCDVAWRAMSAKSQDQVAALLKDTRYPTFAEACVWADEVKSNPEFDRAKPHHYINVKKGAQNVELTQRCDDKGCVVSAIEEYKNILAGKPSGNPLYFNDKTKALMFLGHFVGDVHQPLHVSYAEDLGGNKVNITHDGKSSNLHRFFDNKLIDESDMTWLEYGEDLYKDLVAIETQNWESPNTLDWANESYQITQQIYQELPEDGVISPEFEDKYQPILKNRIQQAGYRLAIVLDGILAASPVSETQPDDKSDNESVELMGGNYYADAQGKTGAELHKALNLIIRDHEKLSYKEVYTALDYTDEDPFNTDNVILLYTQRSQSKTSKYKGGRNNDHWNREHVWAKSRGFPSKGQAAYTDLHHLRPADVTVNSSRGSKLFDDGGQDHGEVLGAHADNNSFEPPEAVKGDVARMIFYMAVAYDGNTGGTPDLTLHRGSTAAKKPKFGHLCTLLEWHLNDQPSDWERRRNERIFELQGNRNPLIDVPSYADAIWGDRC</sequence>
<dbReference type="Pfam" id="PF02265">
    <property type="entry name" value="S1-P1_nuclease"/>
    <property type="match status" value="1"/>
</dbReference>
<feature type="signal peptide" evidence="8">
    <location>
        <begin position="1"/>
        <end position="23"/>
    </location>
</feature>
<feature type="chain" id="PRO_5043461195" evidence="8">
    <location>
        <begin position="24"/>
        <end position="524"/>
    </location>
</feature>
<accession>A0AAV2VYI2</accession>
<evidence type="ECO:0000256" key="6">
    <source>
        <dbReference type="ARBA" id="ARBA00023157"/>
    </source>
</evidence>
<evidence type="ECO:0000313" key="10">
    <source>
        <dbReference type="Proteomes" id="UP000018211"/>
    </source>
</evidence>
<keyword evidence="5 9" id="KW-0378">Hydrolase</keyword>
<dbReference type="InterPro" id="IPR044925">
    <property type="entry name" value="His-Me_finger_sf"/>
</dbReference>
<dbReference type="GO" id="GO:0016788">
    <property type="term" value="F:hydrolase activity, acting on ester bonds"/>
    <property type="evidence" value="ECO:0007669"/>
    <property type="project" value="InterPro"/>
</dbReference>
<dbReference type="AlphaFoldDB" id="A0AAV2VYI2"/>
<keyword evidence="7" id="KW-0325">Glycoprotein</keyword>
<keyword evidence="8" id="KW-0732">Signal</keyword>
<dbReference type="InterPro" id="IPR008947">
    <property type="entry name" value="PLipase_C/P1_nuclease_dom_sf"/>
</dbReference>
<keyword evidence="3" id="KW-0479">Metal-binding</keyword>
<proteinExistence type="inferred from homology"/>
<dbReference type="Proteomes" id="UP000018211">
    <property type="component" value="Unassembled WGS sequence"/>
</dbReference>
<evidence type="ECO:0000256" key="1">
    <source>
        <dbReference type="ARBA" id="ARBA00006429"/>
    </source>
</evidence>
<dbReference type="InterPro" id="IPR007346">
    <property type="entry name" value="Endonuclease-I"/>
</dbReference>
<dbReference type="GO" id="GO:0004519">
    <property type="term" value="F:endonuclease activity"/>
    <property type="evidence" value="ECO:0007669"/>
    <property type="project" value="UniProtKB-KW"/>
</dbReference>
<reference evidence="9 10" key="1">
    <citation type="journal article" date="2013" name="ISME J.">
        <title>Comparative genomics of pathogenic lineages of Vibrio nigripulchritudo identifies virulence-associated traits.</title>
        <authorList>
            <person name="Goudenege D."/>
            <person name="Labreuche Y."/>
            <person name="Krin E."/>
            <person name="Ansquer D."/>
            <person name="Mangenot S."/>
            <person name="Calteau A."/>
            <person name="Medigue C."/>
            <person name="Mazel D."/>
            <person name="Polz M.F."/>
            <person name="Le Roux F."/>
        </authorList>
    </citation>
    <scope>NUCLEOTIDE SEQUENCE [LARGE SCALE GENOMIC DNA]</scope>
    <source>
        <strain evidence="9 10">SOn1</strain>
    </source>
</reference>
<dbReference type="Pfam" id="PF04231">
    <property type="entry name" value="Endonuclease_1"/>
    <property type="match status" value="1"/>
</dbReference>
<evidence type="ECO:0000256" key="7">
    <source>
        <dbReference type="ARBA" id="ARBA00023180"/>
    </source>
</evidence>
<evidence type="ECO:0000256" key="4">
    <source>
        <dbReference type="ARBA" id="ARBA00022759"/>
    </source>
</evidence>
<dbReference type="GO" id="GO:0006308">
    <property type="term" value="P:DNA catabolic process"/>
    <property type="evidence" value="ECO:0007669"/>
    <property type="project" value="InterPro"/>
</dbReference>
<evidence type="ECO:0000256" key="5">
    <source>
        <dbReference type="ARBA" id="ARBA00022801"/>
    </source>
</evidence>
<name>A0AAV2VYI2_9VIBR</name>
<dbReference type="SUPFAM" id="SSF48537">
    <property type="entry name" value="Phospholipase C/P1 nuclease"/>
    <property type="match status" value="1"/>
</dbReference>
<evidence type="ECO:0000313" key="9">
    <source>
        <dbReference type="EMBL" id="CCO49464.1"/>
    </source>
</evidence>
<dbReference type="EMBL" id="CAOF01000179">
    <property type="protein sequence ID" value="CCO49464.1"/>
    <property type="molecule type" value="Genomic_DNA"/>
</dbReference>
<organism evidence="9 10">
    <name type="scientific">Vibrio nigripulchritudo SOn1</name>
    <dbReference type="NCBI Taxonomy" id="1238450"/>
    <lineage>
        <taxon>Bacteria</taxon>
        <taxon>Pseudomonadati</taxon>
        <taxon>Pseudomonadota</taxon>
        <taxon>Gammaproteobacteria</taxon>
        <taxon>Vibrionales</taxon>
        <taxon>Vibrionaceae</taxon>
        <taxon>Vibrio</taxon>
    </lineage>
</organism>
<comment type="caution">
    <text evidence="9">The sequence shown here is derived from an EMBL/GenBank/DDBJ whole genome shotgun (WGS) entry which is preliminary data.</text>
</comment>
<protein>
    <submittedName>
        <fullName evidence="9">Aspergillus nuclease S(1)</fullName>
        <ecNumber evidence="9">3.1.30.1</ecNumber>
    </submittedName>
</protein>
<dbReference type="PANTHER" id="PTHR33607:SF2">
    <property type="entry name" value="ENDONUCLEASE-1"/>
    <property type="match status" value="1"/>
</dbReference>
<keyword evidence="6" id="KW-1015">Disulfide bond</keyword>
<keyword evidence="2" id="KW-0540">Nuclease</keyword>
<dbReference type="CDD" id="cd11010">
    <property type="entry name" value="S1-P1_nuclease"/>
    <property type="match status" value="1"/>
</dbReference>
<comment type="similarity">
    <text evidence="1">Belongs to the EndA/NucM nuclease family.</text>
</comment>
<dbReference type="EC" id="3.1.30.1" evidence="9"/>
<dbReference type="Gene3D" id="1.10.575.10">
    <property type="entry name" value="P1 Nuclease"/>
    <property type="match status" value="1"/>
</dbReference>
<evidence type="ECO:0000256" key="2">
    <source>
        <dbReference type="ARBA" id="ARBA00022722"/>
    </source>
</evidence>
<keyword evidence="4" id="KW-0255">Endonuclease</keyword>
<dbReference type="SUPFAM" id="SSF54060">
    <property type="entry name" value="His-Me finger endonucleases"/>
    <property type="match status" value="1"/>
</dbReference>
<dbReference type="InterPro" id="IPR003154">
    <property type="entry name" value="S1/P1nuclease"/>
</dbReference>
<dbReference type="RefSeq" id="WP_022613571.1">
    <property type="nucleotide sequence ID" value="NZ_LK391965.1"/>
</dbReference>